<dbReference type="EMBL" id="CM009299">
    <property type="protein sequence ID" value="PNT17205.1"/>
    <property type="molecule type" value="Genomic_DNA"/>
</dbReference>
<name>A0A2K1YVZ8_POPTR</name>
<keyword evidence="2" id="KW-1185">Reference proteome</keyword>
<dbReference type="Proteomes" id="UP000006729">
    <property type="component" value="Chromosome 10"/>
</dbReference>
<organism evidence="1 2">
    <name type="scientific">Populus trichocarpa</name>
    <name type="common">Western balsam poplar</name>
    <name type="synonym">Populus balsamifera subsp. trichocarpa</name>
    <dbReference type="NCBI Taxonomy" id="3694"/>
    <lineage>
        <taxon>Eukaryota</taxon>
        <taxon>Viridiplantae</taxon>
        <taxon>Streptophyta</taxon>
        <taxon>Embryophyta</taxon>
        <taxon>Tracheophyta</taxon>
        <taxon>Spermatophyta</taxon>
        <taxon>Magnoliopsida</taxon>
        <taxon>eudicotyledons</taxon>
        <taxon>Gunneridae</taxon>
        <taxon>Pentapetalae</taxon>
        <taxon>rosids</taxon>
        <taxon>fabids</taxon>
        <taxon>Malpighiales</taxon>
        <taxon>Salicaceae</taxon>
        <taxon>Saliceae</taxon>
        <taxon>Populus</taxon>
    </lineage>
</organism>
<evidence type="ECO:0000313" key="2">
    <source>
        <dbReference type="Proteomes" id="UP000006729"/>
    </source>
</evidence>
<proteinExistence type="predicted"/>
<accession>A0A2K1YVZ8</accession>
<evidence type="ECO:0000313" key="1">
    <source>
        <dbReference type="EMBL" id="PNT17205.1"/>
    </source>
</evidence>
<protein>
    <submittedName>
        <fullName evidence="1">Uncharacterized protein</fullName>
    </submittedName>
</protein>
<gene>
    <name evidence="1" type="ORF">POPTR_010G178900</name>
</gene>
<dbReference type="InParanoid" id="A0A2K1YVZ8"/>
<sequence>MKKLSFKHGIHFKKHHYHLQSEITSEAFLPPSFFVSLSWISTSILVKINIRNT</sequence>
<reference evidence="1 2" key="1">
    <citation type="journal article" date="2006" name="Science">
        <title>The genome of black cottonwood, Populus trichocarpa (Torr. &amp; Gray).</title>
        <authorList>
            <person name="Tuskan G.A."/>
            <person name="Difazio S."/>
            <person name="Jansson S."/>
            <person name="Bohlmann J."/>
            <person name="Grigoriev I."/>
            <person name="Hellsten U."/>
            <person name="Putnam N."/>
            <person name="Ralph S."/>
            <person name="Rombauts S."/>
            <person name="Salamov A."/>
            <person name="Schein J."/>
            <person name="Sterck L."/>
            <person name="Aerts A."/>
            <person name="Bhalerao R.R."/>
            <person name="Bhalerao R.P."/>
            <person name="Blaudez D."/>
            <person name="Boerjan W."/>
            <person name="Brun A."/>
            <person name="Brunner A."/>
            <person name="Busov V."/>
            <person name="Campbell M."/>
            <person name="Carlson J."/>
            <person name="Chalot M."/>
            <person name="Chapman J."/>
            <person name="Chen G.L."/>
            <person name="Cooper D."/>
            <person name="Coutinho P.M."/>
            <person name="Couturier J."/>
            <person name="Covert S."/>
            <person name="Cronk Q."/>
            <person name="Cunningham R."/>
            <person name="Davis J."/>
            <person name="Degroeve S."/>
            <person name="Dejardin A."/>
            <person name="Depamphilis C."/>
            <person name="Detter J."/>
            <person name="Dirks B."/>
            <person name="Dubchak I."/>
            <person name="Duplessis S."/>
            <person name="Ehlting J."/>
            <person name="Ellis B."/>
            <person name="Gendler K."/>
            <person name="Goodstein D."/>
            <person name="Gribskov M."/>
            <person name="Grimwood J."/>
            <person name="Groover A."/>
            <person name="Gunter L."/>
            <person name="Hamberger B."/>
            <person name="Heinze B."/>
            <person name="Helariutta Y."/>
            <person name="Henrissat B."/>
            <person name="Holligan D."/>
            <person name="Holt R."/>
            <person name="Huang W."/>
            <person name="Islam-Faridi N."/>
            <person name="Jones S."/>
            <person name="Jones-Rhoades M."/>
            <person name="Jorgensen R."/>
            <person name="Joshi C."/>
            <person name="Kangasjarvi J."/>
            <person name="Karlsson J."/>
            <person name="Kelleher C."/>
            <person name="Kirkpatrick R."/>
            <person name="Kirst M."/>
            <person name="Kohler A."/>
            <person name="Kalluri U."/>
            <person name="Larimer F."/>
            <person name="Leebens-Mack J."/>
            <person name="Leple J.C."/>
            <person name="Locascio P."/>
            <person name="Lou Y."/>
            <person name="Lucas S."/>
            <person name="Martin F."/>
            <person name="Montanini B."/>
            <person name="Napoli C."/>
            <person name="Nelson D.R."/>
            <person name="Nelson C."/>
            <person name="Nieminen K."/>
            <person name="Nilsson O."/>
            <person name="Pereda V."/>
            <person name="Peter G."/>
            <person name="Philippe R."/>
            <person name="Pilate G."/>
            <person name="Poliakov A."/>
            <person name="Razumovskaya J."/>
            <person name="Richardson P."/>
            <person name="Rinaldi C."/>
            <person name="Ritland K."/>
            <person name="Rouze P."/>
            <person name="Ryaboy D."/>
            <person name="Schmutz J."/>
            <person name="Schrader J."/>
            <person name="Segerman B."/>
            <person name="Shin H."/>
            <person name="Siddiqui A."/>
            <person name="Sterky F."/>
            <person name="Terry A."/>
            <person name="Tsai C.J."/>
            <person name="Uberbacher E."/>
            <person name="Unneberg P."/>
            <person name="Vahala J."/>
            <person name="Wall K."/>
            <person name="Wessler S."/>
            <person name="Yang G."/>
            <person name="Yin T."/>
            <person name="Douglas C."/>
            <person name="Marra M."/>
            <person name="Sandberg G."/>
            <person name="Van de Peer Y."/>
            <person name="Rokhsar D."/>
        </authorList>
    </citation>
    <scope>NUCLEOTIDE SEQUENCE [LARGE SCALE GENOMIC DNA]</scope>
    <source>
        <strain evidence="2">cv. Nisqually</strain>
    </source>
</reference>
<dbReference type="AlphaFoldDB" id="A0A2K1YVZ8"/>